<evidence type="ECO:0000313" key="20">
    <source>
        <dbReference type="Proteomes" id="UP000190831"/>
    </source>
</evidence>
<dbReference type="InterPro" id="IPR013083">
    <property type="entry name" value="Znf_RING/FYVE/PHD"/>
</dbReference>
<dbReference type="PROSITE" id="PS51192">
    <property type="entry name" value="HELICASE_ATP_BIND_1"/>
    <property type="match status" value="1"/>
</dbReference>
<dbReference type="PROSITE" id="PS50089">
    <property type="entry name" value="ZF_RING_2"/>
    <property type="match status" value="1"/>
</dbReference>
<dbReference type="SMART" id="SM00487">
    <property type="entry name" value="DEXDc"/>
    <property type="match status" value="1"/>
</dbReference>
<dbReference type="Gene3D" id="3.40.50.300">
    <property type="entry name" value="P-loop containing nucleotide triphosphate hydrolases"/>
    <property type="match status" value="1"/>
</dbReference>
<dbReference type="GO" id="GO:0005634">
    <property type="term" value="C:nucleus"/>
    <property type="evidence" value="ECO:0007669"/>
    <property type="project" value="UniProtKB-SubCell"/>
</dbReference>
<accession>A0A1G4MAJ5</accession>
<keyword evidence="8" id="KW-0378">Hydrolase</keyword>
<comment type="similarity">
    <text evidence="2">Belongs to the SNF2/RAD54 helicase family.</text>
</comment>
<evidence type="ECO:0000259" key="18">
    <source>
        <dbReference type="PROSITE" id="PS51194"/>
    </source>
</evidence>
<name>A0A1G4MAJ5_LACFM</name>
<evidence type="ECO:0000256" key="10">
    <source>
        <dbReference type="ARBA" id="ARBA00022833"/>
    </source>
</evidence>
<evidence type="ECO:0000259" key="16">
    <source>
        <dbReference type="PROSITE" id="PS50089"/>
    </source>
</evidence>
<dbReference type="AlphaFoldDB" id="A0A1G4MAJ5"/>
<keyword evidence="10" id="KW-0862">Zinc</keyword>
<dbReference type="Pfam" id="PF00176">
    <property type="entry name" value="SNF2-rel_dom"/>
    <property type="match status" value="1"/>
</dbReference>
<organism evidence="19 20">
    <name type="scientific">Lachancea fermentati</name>
    <name type="common">Zygosaccharomyces fermentati</name>
    <dbReference type="NCBI Taxonomy" id="4955"/>
    <lineage>
        <taxon>Eukaryota</taxon>
        <taxon>Fungi</taxon>
        <taxon>Dikarya</taxon>
        <taxon>Ascomycota</taxon>
        <taxon>Saccharomycotina</taxon>
        <taxon>Saccharomycetes</taxon>
        <taxon>Saccharomycetales</taxon>
        <taxon>Saccharomycetaceae</taxon>
        <taxon>Lachancea</taxon>
    </lineage>
</organism>
<dbReference type="OrthoDB" id="2801544at2759"/>
<evidence type="ECO:0000256" key="8">
    <source>
        <dbReference type="ARBA" id="ARBA00022801"/>
    </source>
</evidence>
<dbReference type="InterPro" id="IPR001650">
    <property type="entry name" value="Helicase_C-like"/>
</dbReference>
<dbReference type="InterPro" id="IPR018957">
    <property type="entry name" value="Znf_C3HC4_RING-type"/>
</dbReference>
<feature type="domain" description="Helicase C-terminal" evidence="18">
    <location>
        <begin position="960"/>
        <end position="1127"/>
    </location>
</feature>
<feature type="domain" description="Helicase ATP-binding" evidence="17">
    <location>
        <begin position="489"/>
        <end position="694"/>
    </location>
</feature>
<protein>
    <recommendedName>
        <fullName evidence="3">DNA repair protein RAD5</fullName>
    </recommendedName>
</protein>
<dbReference type="GO" id="GO:0008270">
    <property type="term" value="F:zinc ion binding"/>
    <property type="evidence" value="ECO:0007669"/>
    <property type="project" value="UniProtKB-KW"/>
</dbReference>
<dbReference type="SMART" id="SM00490">
    <property type="entry name" value="HELICc"/>
    <property type="match status" value="1"/>
</dbReference>
<keyword evidence="5" id="KW-0547">Nucleotide-binding</keyword>
<dbReference type="Proteomes" id="UP000190831">
    <property type="component" value="Chromosome C"/>
</dbReference>
<dbReference type="InterPro" id="IPR014905">
    <property type="entry name" value="HIRAN"/>
</dbReference>
<dbReference type="PANTHER" id="PTHR45626">
    <property type="entry name" value="TRANSCRIPTION TERMINATION FACTOR 2-RELATED"/>
    <property type="match status" value="1"/>
</dbReference>
<evidence type="ECO:0000313" key="19">
    <source>
        <dbReference type="EMBL" id="SCW00718.1"/>
    </source>
</evidence>
<reference evidence="19 20" key="1">
    <citation type="submission" date="2016-03" db="EMBL/GenBank/DDBJ databases">
        <authorList>
            <person name="Devillers H."/>
        </authorList>
    </citation>
    <scope>NUCLEOTIDE SEQUENCE [LARGE SCALE GENOMIC DNA]</scope>
    <source>
        <strain evidence="19">CBS 6772</strain>
    </source>
</reference>
<dbReference type="InterPro" id="IPR014001">
    <property type="entry name" value="Helicase_ATP-bd"/>
</dbReference>
<dbReference type="SMART" id="SM00184">
    <property type="entry name" value="RING"/>
    <property type="match status" value="1"/>
</dbReference>
<dbReference type="InterPro" id="IPR017907">
    <property type="entry name" value="Znf_RING_CS"/>
</dbReference>
<evidence type="ECO:0000256" key="7">
    <source>
        <dbReference type="ARBA" id="ARBA00022771"/>
    </source>
</evidence>
<dbReference type="Pfam" id="PF00097">
    <property type="entry name" value="zf-C3HC4"/>
    <property type="match status" value="1"/>
</dbReference>
<evidence type="ECO:0000256" key="3">
    <source>
        <dbReference type="ARBA" id="ARBA00013412"/>
    </source>
</evidence>
<gene>
    <name evidence="19" type="ORF">LAFE_0C10418G</name>
</gene>
<dbReference type="GO" id="GO:0005524">
    <property type="term" value="F:ATP binding"/>
    <property type="evidence" value="ECO:0007669"/>
    <property type="project" value="UniProtKB-KW"/>
</dbReference>
<feature type="region of interest" description="Disordered" evidence="15">
    <location>
        <begin position="96"/>
        <end position="148"/>
    </location>
</feature>
<dbReference type="CDD" id="cd18793">
    <property type="entry name" value="SF2_C_SNF"/>
    <property type="match status" value="1"/>
</dbReference>
<evidence type="ECO:0000259" key="17">
    <source>
        <dbReference type="PROSITE" id="PS51192"/>
    </source>
</evidence>
<feature type="domain" description="RING-type" evidence="16">
    <location>
        <begin position="874"/>
        <end position="922"/>
    </location>
</feature>
<dbReference type="EMBL" id="LT598485">
    <property type="protein sequence ID" value="SCW00718.1"/>
    <property type="molecule type" value="Genomic_DNA"/>
</dbReference>
<evidence type="ECO:0000256" key="14">
    <source>
        <dbReference type="PROSITE-ProRule" id="PRU00175"/>
    </source>
</evidence>
<proteinExistence type="inferred from homology"/>
<dbReference type="InterPro" id="IPR027417">
    <property type="entry name" value="P-loop_NTPase"/>
</dbReference>
<dbReference type="PROSITE" id="PS51194">
    <property type="entry name" value="HELICASE_CTER"/>
    <property type="match status" value="1"/>
</dbReference>
<evidence type="ECO:0000256" key="9">
    <source>
        <dbReference type="ARBA" id="ARBA00022806"/>
    </source>
</evidence>
<evidence type="ECO:0000256" key="12">
    <source>
        <dbReference type="ARBA" id="ARBA00023204"/>
    </source>
</evidence>
<keyword evidence="13" id="KW-0539">Nucleus</keyword>
<dbReference type="Pfam" id="PF08797">
    <property type="entry name" value="HIRAN"/>
    <property type="match status" value="1"/>
</dbReference>
<dbReference type="InterPro" id="IPR000330">
    <property type="entry name" value="SNF2_N"/>
</dbReference>
<dbReference type="GO" id="GO:0006281">
    <property type="term" value="P:DNA repair"/>
    <property type="evidence" value="ECO:0007669"/>
    <property type="project" value="UniProtKB-KW"/>
</dbReference>
<dbReference type="InterPro" id="IPR049730">
    <property type="entry name" value="SNF2/RAD54-like_C"/>
</dbReference>
<keyword evidence="6" id="KW-0227">DNA damage</keyword>
<dbReference type="STRING" id="4955.A0A1G4MAJ5"/>
<keyword evidence="12" id="KW-0234">DNA repair</keyword>
<keyword evidence="4" id="KW-0479">Metal-binding</keyword>
<dbReference type="GO" id="GO:0003676">
    <property type="term" value="F:nucleic acid binding"/>
    <property type="evidence" value="ECO:0007669"/>
    <property type="project" value="InterPro"/>
</dbReference>
<evidence type="ECO:0000256" key="11">
    <source>
        <dbReference type="ARBA" id="ARBA00022840"/>
    </source>
</evidence>
<feature type="compositionally biased region" description="Polar residues" evidence="15">
    <location>
        <begin position="96"/>
        <end position="133"/>
    </location>
</feature>
<dbReference type="PROSITE" id="PS00518">
    <property type="entry name" value="ZF_RING_1"/>
    <property type="match status" value="1"/>
</dbReference>
<dbReference type="InterPro" id="IPR001841">
    <property type="entry name" value="Znf_RING"/>
</dbReference>
<evidence type="ECO:0000256" key="1">
    <source>
        <dbReference type="ARBA" id="ARBA00004123"/>
    </source>
</evidence>
<dbReference type="OMA" id="KVEPWSN"/>
<sequence>MTAEGGKGSERKRFFHEELEDSILEASLENEDSFLFQQPDANGAQPKEDDEIEKIKNVIPDLTYSQASNLLKRAEAVDLHGERISTAVDLYFESSPTNYKSSHPSSVQKAMQPSPAHSSTESPKPLNMSITTPTKRKKALEGSSHKKRKHTIEWRRFIGALQVNALATRPTTKPLQYGTKLEIIKNLSDNPASRLYTSNGKKKASMANYVRLFHPDSRREVGRVPENIAQILFPLADTDELEFEATMVFCDNKRLSVGDTFIVQLDCFLTSLIFDKTEVRGENKFSQEKRSFSQAVVESDDELEMRSRRLALLALFDQVHMRPHVDGVDIITNSSEKEVIDLEDDSTGEDIDSITNKDHTIQNTQIQQDVLDLKQLKSFYKSALSMESSKILPETTPPPEVFKLDLRPYQKQGLTWMLRREREFDLSPSVGSAEDVDGNMMNPLWKQFSWPRDLSWTTQRLEVQQTIQKSEAQLFYANLHTGEFSETKPVIKSMLKGGILADEMGLGKTISVLAMISMVPFDVKYDEKRRIEENDDVVITDQVFLNGNIVGSKPYASKTTLIIVPMSLLSQWQQEFDKACRDPSMRCEIYYGSNISNLKTLLTRTKTPPAVLLTTYGTVQNEWSRSLSQSNTGLFSVEFFRIVIDEGHTIRNRSTRTSKSMMDLTSSRRWVLTGTPIINRLDDLYSLVKFMKLEPWSQVGYWKTFVSEPFEKKDYKQAFDVVSSILEPVLLRRTKQMRGADGKPLVELPPKEVTIEKVKFNEYEDKLYKYFLNRAENSVKEGLARGDLLKKYSTILVHILRLRQVCCHVNLLGSQDENDEDLAERKGFTENVNVSNLIGQNDKPSGFTDDEFKIVLNDINDKFPSDDSLRGLECSICTSEPIDPVTQVLFTECAHAFCENCILEYIKFQGEKNQKPKCPNCRHEIDLKRLLSVKESGGKLSITLYDNSSRSSKICALLKDLKRLQEACPGEQIVVFSQFSSYLDILEAELSSSFSSSSAKIYKFDGRLSLKDRTRVLNDFGVKDLTRLKILLLSLKAGGVGLNLTCASRAYMMDPWWSPSLEDQAIDRIHRIGQINNVKVTRFIMEHSVEEKMLRIQDRKRSLGEAVDADEEERRKRRIEEIQMLFE</sequence>
<comment type="subcellular location">
    <subcellularLocation>
        <location evidence="1">Nucleus</location>
    </subcellularLocation>
</comment>
<dbReference type="Gene3D" id="3.30.40.10">
    <property type="entry name" value="Zinc/RING finger domain, C3HC4 (zinc finger)"/>
    <property type="match status" value="1"/>
</dbReference>
<dbReference type="InterPro" id="IPR050628">
    <property type="entry name" value="SNF2_RAD54_helicase_TF"/>
</dbReference>
<dbReference type="PANTHER" id="PTHR45626:SF22">
    <property type="entry name" value="DNA REPAIR PROTEIN RAD5"/>
    <property type="match status" value="1"/>
</dbReference>
<evidence type="ECO:0000256" key="13">
    <source>
        <dbReference type="ARBA" id="ARBA00023242"/>
    </source>
</evidence>
<evidence type="ECO:0000256" key="15">
    <source>
        <dbReference type="SAM" id="MobiDB-lite"/>
    </source>
</evidence>
<dbReference type="GO" id="GO:0008094">
    <property type="term" value="F:ATP-dependent activity, acting on DNA"/>
    <property type="evidence" value="ECO:0007669"/>
    <property type="project" value="TreeGrafter"/>
</dbReference>
<keyword evidence="20" id="KW-1185">Reference proteome</keyword>
<keyword evidence="9" id="KW-0347">Helicase</keyword>
<dbReference type="InterPro" id="IPR038718">
    <property type="entry name" value="SNF2-like_sf"/>
</dbReference>
<dbReference type="GO" id="GO:0004386">
    <property type="term" value="F:helicase activity"/>
    <property type="evidence" value="ECO:0007669"/>
    <property type="project" value="UniProtKB-KW"/>
</dbReference>
<dbReference type="GO" id="GO:0016818">
    <property type="term" value="F:hydrolase activity, acting on acid anhydrides, in phosphorus-containing anhydrides"/>
    <property type="evidence" value="ECO:0007669"/>
    <property type="project" value="InterPro"/>
</dbReference>
<dbReference type="SUPFAM" id="SSF57850">
    <property type="entry name" value="RING/U-box"/>
    <property type="match status" value="1"/>
</dbReference>
<dbReference type="Pfam" id="PF00271">
    <property type="entry name" value="Helicase_C"/>
    <property type="match status" value="1"/>
</dbReference>
<evidence type="ECO:0000256" key="4">
    <source>
        <dbReference type="ARBA" id="ARBA00022723"/>
    </source>
</evidence>
<keyword evidence="11" id="KW-0067">ATP-binding</keyword>
<dbReference type="Gene3D" id="3.40.50.10810">
    <property type="entry name" value="Tandem AAA-ATPase domain"/>
    <property type="match status" value="1"/>
</dbReference>
<dbReference type="SUPFAM" id="SSF52540">
    <property type="entry name" value="P-loop containing nucleoside triphosphate hydrolases"/>
    <property type="match status" value="2"/>
</dbReference>
<keyword evidence="7 14" id="KW-0863">Zinc-finger</keyword>
<evidence type="ECO:0000256" key="2">
    <source>
        <dbReference type="ARBA" id="ARBA00007025"/>
    </source>
</evidence>
<evidence type="ECO:0000256" key="5">
    <source>
        <dbReference type="ARBA" id="ARBA00022741"/>
    </source>
</evidence>
<dbReference type="SMART" id="SM00910">
    <property type="entry name" value="HIRAN"/>
    <property type="match status" value="1"/>
</dbReference>
<evidence type="ECO:0000256" key="6">
    <source>
        <dbReference type="ARBA" id="ARBA00022763"/>
    </source>
</evidence>
<dbReference type="CDD" id="cd18008">
    <property type="entry name" value="DEXDc_SHPRH-like"/>
    <property type="match status" value="1"/>
</dbReference>